<evidence type="ECO:0000313" key="1">
    <source>
        <dbReference type="EMBL" id="VAW35844.1"/>
    </source>
</evidence>
<protein>
    <submittedName>
        <fullName evidence="1">Uncharacterized protein</fullName>
    </submittedName>
</protein>
<name>A0A3B0VWU6_9ZZZZ</name>
<reference evidence="1" key="1">
    <citation type="submission" date="2018-06" db="EMBL/GenBank/DDBJ databases">
        <authorList>
            <person name="Zhirakovskaya E."/>
        </authorList>
    </citation>
    <scope>NUCLEOTIDE SEQUENCE</scope>
</reference>
<proteinExistence type="predicted"/>
<dbReference type="EMBL" id="UOEW01000116">
    <property type="protein sequence ID" value="VAW35844.1"/>
    <property type="molecule type" value="Genomic_DNA"/>
</dbReference>
<feature type="non-terminal residue" evidence="1">
    <location>
        <position position="1"/>
    </location>
</feature>
<gene>
    <name evidence="1" type="ORF">MNBD_GAMMA01-1410</name>
</gene>
<organism evidence="1">
    <name type="scientific">hydrothermal vent metagenome</name>
    <dbReference type="NCBI Taxonomy" id="652676"/>
    <lineage>
        <taxon>unclassified sequences</taxon>
        <taxon>metagenomes</taxon>
        <taxon>ecological metagenomes</taxon>
    </lineage>
</organism>
<sequence length="52" mass="5906">PVTLLQNYIYELTQNIELFDIAGLQSTLQQFPQLKQNIGDIKPDSKTILIST</sequence>
<dbReference type="AlphaFoldDB" id="A0A3B0VWU6"/>
<accession>A0A3B0VWU6</accession>